<evidence type="ECO:0000256" key="7">
    <source>
        <dbReference type="ARBA" id="ARBA00022989"/>
    </source>
</evidence>
<keyword evidence="5" id="KW-0762">Sugar transport</keyword>
<keyword evidence="2" id="KW-0813">Transport</keyword>
<reference evidence="13" key="1">
    <citation type="submission" date="2021-01" db="EMBL/GenBank/DDBJ databases">
        <title>KCTC 19127 draft genome.</title>
        <authorList>
            <person name="An D."/>
        </authorList>
    </citation>
    <scope>NUCLEOTIDE SEQUENCE</scope>
    <source>
        <strain evidence="13">KCTC 19127</strain>
    </source>
</reference>
<dbReference type="EMBL" id="JAERWL010000015">
    <property type="protein sequence ID" value="MBM9478196.1"/>
    <property type="molecule type" value="Genomic_DNA"/>
</dbReference>
<sequence length="338" mass="34741">MSQTQSPEHVTPTGPPVPRATAATRGRPGAVPLVLNNIVWVLLVLFAIVGYLLNPFFFSIPNAQNILVQATTLGFLAVGIAFTLLIGEIDLSVVGVLGFSGAIGAVAVNNGVPPLLSILLVIATGGLIGLINGFCVAKLKMNSLITTLAVGLTLGGAVLAITEGTTITIDQPGYTFIGTQSIGGWPIMPLALVILFVVVFVLLNRTRWGRSIYATGGSERASFAAGVRTTRVRMSAFVVSGLLAGCAGWIATAYLSGVNSTIGSDILLYAIAAPVIGGVSLTGGVGKVAGILGGILLITVVQVGLQLSSISAYYITMAGGAMIFVAVLIDIVRIRVRR</sequence>
<keyword evidence="7 12" id="KW-1133">Transmembrane helix</keyword>
<evidence type="ECO:0000256" key="5">
    <source>
        <dbReference type="ARBA" id="ARBA00022597"/>
    </source>
</evidence>
<dbReference type="RefSeq" id="WP_205258318.1">
    <property type="nucleotide sequence ID" value="NZ_BAAAPV010000002.1"/>
</dbReference>
<keyword evidence="6 12" id="KW-0812">Transmembrane</keyword>
<evidence type="ECO:0000256" key="12">
    <source>
        <dbReference type="SAM" id="Phobius"/>
    </source>
</evidence>
<comment type="caution">
    <text evidence="13">The sequence shown here is derived from an EMBL/GenBank/DDBJ whole genome shotgun (WGS) entry which is preliminary data.</text>
</comment>
<dbReference type="PANTHER" id="PTHR32196:SF32">
    <property type="entry name" value="XYLOSE TRANSPORT SYSTEM PERMEASE PROTEIN XYLH"/>
    <property type="match status" value="1"/>
</dbReference>
<evidence type="ECO:0000256" key="1">
    <source>
        <dbReference type="ARBA" id="ARBA00004651"/>
    </source>
</evidence>
<keyword evidence="3" id="KW-1003">Cell membrane</keyword>
<comment type="function">
    <text evidence="9">Part of the binding-protein-dependent transport system for D-xylose. Probably responsible for the translocation of the substrate across the membrane.</text>
</comment>
<feature type="transmembrane region" description="Helical" evidence="12">
    <location>
        <begin position="118"/>
        <end position="137"/>
    </location>
</feature>
<organism evidence="13 14">
    <name type="scientific">Nakamurella flavida</name>
    <dbReference type="NCBI Taxonomy" id="363630"/>
    <lineage>
        <taxon>Bacteria</taxon>
        <taxon>Bacillati</taxon>
        <taxon>Actinomycetota</taxon>
        <taxon>Actinomycetes</taxon>
        <taxon>Nakamurellales</taxon>
        <taxon>Nakamurellaceae</taxon>
        <taxon>Nakamurella</taxon>
    </lineage>
</organism>
<feature type="region of interest" description="Disordered" evidence="11">
    <location>
        <begin position="1"/>
        <end position="22"/>
    </location>
</feature>
<evidence type="ECO:0000313" key="13">
    <source>
        <dbReference type="EMBL" id="MBM9478196.1"/>
    </source>
</evidence>
<keyword evidence="14" id="KW-1185">Reference proteome</keyword>
<feature type="transmembrane region" description="Helical" evidence="12">
    <location>
        <begin position="262"/>
        <end position="281"/>
    </location>
</feature>
<evidence type="ECO:0000313" key="14">
    <source>
        <dbReference type="Proteomes" id="UP000663801"/>
    </source>
</evidence>
<dbReference type="Pfam" id="PF02653">
    <property type="entry name" value="BPD_transp_2"/>
    <property type="match status" value="1"/>
</dbReference>
<keyword evidence="8 12" id="KW-0472">Membrane</keyword>
<evidence type="ECO:0000256" key="10">
    <source>
        <dbReference type="ARBA" id="ARBA00035686"/>
    </source>
</evidence>
<keyword evidence="4" id="KW-0997">Cell inner membrane</keyword>
<evidence type="ECO:0000256" key="8">
    <source>
        <dbReference type="ARBA" id="ARBA00023136"/>
    </source>
</evidence>
<accession>A0A938YP93</accession>
<protein>
    <recommendedName>
        <fullName evidence="10">Xylose transport system permease protein XylH</fullName>
    </recommendedName>
</protein>
<dbReference type="GO" id="GO:0005886">
    <property type="term" value="C:plasma membrane"/>
    <property type="evidence" value="ECO:0007669"/>
    <property type="project" value="UniProtKB-SubCell"/>
</dbReference>
<dbReference type="InterPro" id="IPR001851">
    <property type="entry name" value="ABC_transp_permease"/>
</dbReference>
<feature type="transmembrane region" description="Helical" evidence="12">
    <location>
        <begin position="311"/>
        <end position="332"/>
    </location>
</feature>
<feature type="transmembrane region" description="Helical" evidence="12">
    <location>
        <begin position="236"/>
        <end position="256"/>
    </location>
</feature>
<dbReference type="Proteomes" id="UP000663801">
    <property type="component" value="Unassembled WGS sequence"/>
</dbReference>
<feature type="transmembrane region" description="Helical" evidence="12">
    <location>
        <begin position="288"/>
        <end position="305"/>
    </location>
</feature>
<evidence type="ECO:0000256" key="3">
    <source>
        <dbReference type="ARBA" id="ARBA00022475"/>
    </source>
</evidence>
<gene>
    <name evidence="13" type="ORF">JL107_17240</name>
</gene>
<feature type="transmembrane region" description="Helical" evidence="12">
    <location>
        <begin position="144"/>
        <end position="162"/>
    </location>
</feature>
<evidence type="ECO:0000256" key="9">
    <source>
        <dbReference type="ARBA" id="ARBA00035611"/>
    </source>
</evidence>
<evidence type="ECO:0000256" key="11">
    <source>
        <dbReference type="SAM" id="MobiDB-lite"/>
    </source>
</evidence>
<name>A0A938YP93_9ACTN</name>
<feature type="transmembrane region" description="Helical" evidence="12">
    <location>
        <begin position="182"/>
        <end position="203"/>
    </location>
</feature>
<evidence type="ECO:0000256" key="6">
    <source>
        <dbReference type="ARBA" id="ARBA00022692"/>
    </source>
</evidence>
<evidence type="ECO:0000256" key="4">
    <source>
        <dbReference type="ARBA" id="ARBA00022519"/>
    </source>
</evidence>
<dbReference type="GO" id="GO:0022857">
    <property type="term" value="F:transmembrane transporter activity"/>
    <property type="evidence" value="ECO:0007669"/>
    <property type="project" value="InterPro"/>
</dbReference>
<feature type="transmembrane region" description="Helical" evidence="12">
    <location>
        <begin position="66"/>
        <end position="86"/>
    </location>
</feature>
<feature type="transmembrane region" description="Helical" evidence="12">
    <location>
        <begin position="33"/>
        <end position="54"/>
    </location>
</feature>
<dbReference type="CDD" id="cd06579">
    <property type="entry name" value="TM_PBP1_transp_AraH_like"/>
    <property type="match status" value="1"/>
</dbReference>
<proteinExistence type="predicted"/>
<dbReference type="AlphaFoldDB" id="A0A938YP93"/>
<comment type="subcellular location">
    <subcellularLocation>
        <location evidence="1">Cell membrane</location>
        <topology evidence="1">Multi-pass membrane protein</topology>
    </subcellularLocation>
</comment>
<evidence type="ECO:0000256" key="2">
    <source>
        <dbReference type="ARBA" id="ARBA00022448"/>
    </source>
</evidence>
<dbReference type="PANTHER" id="PTHR32196">
    <property type="entry name" value="ABC TRANSPORTER PERMEASE PROTEIN YPHD-RELATED-RELATED"/>
    <property type="match status" value="1"/>
</dbReference>